<dbReference type="SUPFAM" id="SSF82693">
    <property type="entry name" value="Multidrug efflux transporter AcrB pore domain, PN1, PN2, PC1 and PC2 subdomains"/>
    <property type="match status" value="2"/>
</dbReference>
<dbReference type="SUPFAM" id="SSF82714">
    <property type="entry name" value="Multidrug efflux transporter AcrB TolC docking domain, DN and DC subdomains"/>
    <property type="match status" value="2"/>
</dbReference>
<feature type="transmembrane region" description="Helical" evidence="1">
    <location>
        <begin position="1012"/>
        <end position="1037"/>
    </location>
</feature>
<name>A0ABQ6FDR4_9RHOO</name>
<dbReference type="Gene3D" id="3.30.70.1430">
    <property type="entry name" value="Multidrug efflux transporter AcrB pore domain"/>
    <property type="match status" value="2"/>
</dbReference>
<feature type="transmembrane region" description="Helical" evidence="1">
    <location>
        <begin position="938"/>
        <end position="959"/>
    </location>
</feature>
<gene>
    <name evidence="2" type="ORF">GCM10007933_32290</name>
</gene>
<feature type="transmembrane region" description="Helical" evidence="1">
    <location>
        <begin position="425"/>
        <end position="450"/>
    </location>
</feature>
<dbReference type="SUPFAM" id="SSF82866">
    <property type="entry name" value="Multidrug efflux transporter AcrB transmembrane domain"/>
    <property type="match status" value="2"/>
</dbReference>
<dbReference type="Gene3D" id="3.30.70.1320">
    <property type="entry name" value="Multidrug efflux transporter AcrB pore domain like"/>
    <property type="match status" value="1"/>
</dbReference>
<dbReference type="Gene3D" id="3.30.70.1440">
    <property type="entry name" value="Multidrug efflux transporter AcrB pore domain"/>
    <property type="match status" value="1"/>
</dbReference>
<dbReference type="PANTHER" id="PTHR32063:SF18">
    <property type="entry name" value="CATION EFFLUX SYSTEM PROTEIN"/>
    <property type="match status" value="1"/>
</dbReference>
<dbReference type="RefSeq" id="WP_284188940.1">
    <property type="nucleotide sequence ID" value="NZ_BSPX01000059.1"/>
</dbReference>
<reference evidence="3" key="1">
    <citation type="journal article" date="2019" name="Int. J. Syst. Evol. Microbiol.">
        <title>The Global Catalogue of Microorganisms (GCM) 10K type strain sequencing project: providing services to taxonomists for standard genome sequencing and annotation.</title>
        <authorList>
            <consortium name="The Broad Institute Genomics Platform"/>
            <consortium name="The Broad Institute Genome Sequencing Center for Infectious Disease"/>
            <person name="Wu L."/>
            <person name="Ma J."/>
        </authorList>
    </citation>
    <scope>NUCLEOTIDE SEQUENCE [LARGE SCALE GENOMIC DNA]</scope>
    <source>
        <strain evidence="3">NBRC 102407</strain>
    </source>
</reference>
<accession>A0ABQ6FDR4</accession>
<feature type="transmembrane region" description="Helical" evidence="1">
    <location>
        <begin position="470"/>
        <end position="491"/>
    </location>
</feature>
<proteinExistence type="predicted"/>
<dbReference type="PRINTS" id="PR00702">
    <property type="entry name" value="ACRIFLAVINRP"/>
</dbReference>
<dbReference type="Proteomes" id="UP001157167">
    <property type="component" value="Unassembled WGS sequence"/>
</dbReference>
<evidence type="ECO:0000256" key="1">
    <source>
        <dbReference type="SAM" id="Phobius"/>
    </source>
</evidence>
<dbReference type="Gene3D" id="1.20.1640.10">
    <property type="entry name" value="Multidrug efflux transporter AcrB transmembrane domain"/>
    <property type="match status" value="2"/>
</dbReference>
<feature type="transmembrane region" description="Helical" evidence="1">
    <location>
        <begin position="393"/>
        <end position="413"/>
    </location>
</feature>
<comment type="caution">
    <text evidence="2">The sequence shown here is derived from an EMBL/GenBank/DDBJ whole genome shotgun (WGS) entry which is preliminary data.</text>
</comment>
<dbReference type="Pfam" id="PF00873">
    <property type="entry name" value="ACR_tran"/>
    <property type="match status" value="1"/>
</dbReference>
<dbReference type="EMBL" id="BSPX01000059">
    <property type="protein sequence ID" value="GLT23758.1"/>
    <property type="molecule type" value="Genomic_DNA"/>
</dbReference>
<feature type="transmembrane region" description="Helical" evidence="1">
    <location>
        <begin position="552"/>
        <end position="572"/>
    </location>
</feature>
<keyword evidence="1" id="KW-0812">Transmembrane</keyword>
<dbReference type="InterPro" id="IPR027463">
    <property type="entry name" value="AcrB_DN_DC_subdom"/>
</dbReference>
<feature type="transmembrane region" description="Helical" evidence="1">
    <location>
        <begin position="913"/>
        <end position="932"/>
    </location>
</feature>
<keyword evidence="1" id="KW-1133">Transmembrane helix</keyword>
<keyword evidence="1" id="KW-0472">Membrane</keyword>
<feature type="transmembrane region" description="Helical" evidence="1">
    <location>
        <begin position="362"/>
        <end position="381"/>
    </location>
</feature>
<protein>
    <submittedName>
        <fullName evidence="2">Resistance-nodulation-cell division efflux transporter</fullName>
    </submittedName>
</protein>
<feature type="transmembrane region" description="Helical" evidence="1">
    <location>
        <begin position="888"/>
        <end position="906"/>
    </location>
</feature>
<organism evidence="2 3">
    <name type="scientific">Zoogloea oryzae</name>
    <dbReference type="NCBI Taxonomy" id="310767"/>
    <lineage>
        <taxon>Bacteria</taxon>
        <taxon>Pseudomonadati</taxon>
        <taxon>Pseudomonadota</taxon>
        <taxon>Betaproteobacteria</taxon>
        <taxon>Rhodocyclales</taxon>
        <taxon>Zoogloeaceae</taxon>
        <taxon>Zoogloea</taxon>
    </lineage>
</organism>
<evidence type="ECO:0000313" key="2">
    <source>
        <dbReference type="EMBL" id="GLT23758.1"/>
    </source>
</evidence>
<dbReference type="Gene3D" id="3.30.2090.10">
    <property type="entry name" value="Multidrug efflux transporter AcrB TolC docking domain, DN and DC subdomains"/>
    <property type="match status" value="2"/>
</dbReference>
<evidence type="ECO:0000313" key="3">
    <source>
        <dbReference type="Proteomes" id="UP001157167"/>
    </source>
</evidence>
<feature type="transmembrane region" description="Helical" evidence="1">
    <location>
        <begin position="987"/>
        <end position="1006"/>
    </location>
</feature>
<keyword evidence="3" id="KW-1185">Reference proteome</keyword>
<feature type="transmembrane region" description="Helical" evidence="1">
    <location>
        <begin position="336"/>
        <end position="355"/>
    </location>
</feature>
<dbReference type="PANTHER" id="PTHR32063">
    <property type="match status" value="1"/>
</dbReference>
<dbReference type="InterPro" id="IPR001036">
    <property type="entry name" value="Acrflvin-R"/>
</dbReference>
<sequence length="1052" mass="115290">MGFNLSEWALRHQPLVRFLIVLLALVGVLSYQKLGQSEDPPFTFKVMVVRTEWPGASAREMEEQVTDRIEKKLQEVPNVDYLRSYSRPGESVVLFVAKDSTPAKDVPDIFYQVRKKIGDIRGTLPTTIRGPYFNDEFGDVFGNIYALTGDGFDYAQLKAETDKIRAELLRVPSVAKVDLIGEQEQRIYVALSNARLATLGLDVQTVTTALAQQNAVVPGGYFETKDERIYLRPSGAFDTVEAIRDMTIRAGGRELRIGDIATVRRGFVEPPAPGFRFQGQDALGLGVSMAKGGDIIALGANLKETTARIQANLPVGMELKEVASQPEAVQRSISEFVHSLAEAVIIVLVVCFFSLGLRTGLVVALSIPLVLAVTFFGMRLFDVGLHKISLGALILALGLLVDDAIIAVEMMLVKMEQGWERSKAAAFAYTSTAGPMLSGTLVTVAGFLPIATAQSSTGEYTRSIFQVNAIALLASWLAAVIVVPYLGYVLLPDPRGPKKPSWFSKRFPRLDAFKDRIGLGDPHIEGDEDSVFRTPFYNRFRAVVDWCVARRWVVIGTTLAIFATAIVGFGMVQQQFFPNSTRLELLIDLRLPEGASLRATKAEVEKLETVLKNEKGIHNYVAYVGTGSPRFYLPLDQQLPAANFAQFVVLTDSIASREALRERMIALFRKEFPNLRANVTRLENGPPVGFPVQFRVSGPDIPTVRKYAAEVAGVMRGNPNLSDVQLDWDEQSKVLRVEVDQRKARLLGLTTQDVANFLNSSQRGLVATSYREGIESIDVVLRGDAFERDKLSLVAELAIPTRAGKSVPLTQVATVGYAYEQGLVWRRNREPSITVRGQIYVNGVQAPTVTAQVAPQLEPIRARLPAGYRIETGGAVEESAKGQSSVNAGFPLFLGVVFTVLMVQLGSFSRTTMVVLTAPLGLIGVVLFLLLFNQPFGFVAMLGTIALFGMIMRNSVILVDQIEQDVEKGLSIWNAIVESAVRRLRPIALTAAAAVLAMIPLTRSAFFGPMAVAIMGGLIVATLLTLLFVPALYAAWYRVRREPDELRGAQVS</sequence>